<organism evidence="4 5">
    <name type="scientific">Coccomyxa subellipsoidea</name>
    <dbReference type="NCBI Taxonomy" id="248742"/>
    <lineage>
        <taxon>Eukaryota</taxon>
        <taxon>Viridiplantae</taxon>
        <taxon>Chlorophyta</taxon>
        <taxon>core chlorophytes</taxon>
        <taxon>Trebouxiophyceae</taxon>
        <taxon>Trebouxiophyceae incertae sedis</taxon>
        <taxon>Coccomyxaceae</taxon>
        <taxon>Coccomyxa</taxon>
    </lineage>
</organism>
<comment type="caution">
    <text evidence="4">The sequence shown here is derived from an EMBL/GenBank/DDBJ whole genome shotgun (WGS) entry which is preliminary data.</text>
</comment>
<dbReference type="InterPro" id="IPR029016">
    <property type="entry name" value="GAF-like_dom_sf"/>
</dbReference>
<keyword evidence="5" id="KW-1185">Reference proteome</keyword>
<name>A0ABR2YD45_9CHLO</name>
<dbReference type="SUPFAM" id="SSF55781">
    <property type="entry name" value="GAF domain-like"/>
    <property type="match status" value="1"/>
</dbReference>
<dbReference type="EMBL" id="JALJOT010000015">
    <property type="protein sequence ID" value="KAK9902733.1"/>
    <property type="molecule type" value="Genomic_DNA"/>
</dbReference>
<evidence type="ECO:0000256" key="1">
    <source>
        <dbReference type="ARBA" id="ARBA00023170"/>
    </source>
</evidence>
<evidence type="ECO:0000313" key="5">
    <source>
        <dbReference type="Proteomes" id="UP001491310"/>
    </source>
</evidence>
<comment type="similarity">
    <text evidence="2">Belongs to the free Met sulfoxide reductase family.</text>
</comment>
<accession>A0ABR2YD45</accession>
<evidence type="ECO:0000259" key="3">
    <source>
        <dbReference type="Pfam" id="PF01590"/>
    </source>
</evidence>
<sequence length="166" mass="18205">MLDTGESDIVAAMATIACELQYSFDYFHWTGFYRTFQQKGAPSLYMNTGKKRYEQTWLKIGPYQGKHGCLRIPAGKGVCGQALAEERTLNVPDVHTHPGHIACASSTQSEIVIPVWANDRSVVIGVLDVDSDIKAAFTAEDTEGLEAICRLLSDCSFDTASIPILE</sequence>
<dbReference type="PANTHER" id="PTHR21021">
    <property type="entry name" value="GAF/PUTATIVE CYTOSKELETAL PROTEIN"/>
    <property type="match status" value="1"/>
</dbReference>
<dbReference type="InterPro" id="IPR051330">
    <property type="entry name" value="Phosphatase_reg/MetRdx"/>
</dbReference>
<evidence type="ECO:0000256" key="2">
    <source>
        <dbReference type="ARBA" id="ARBA00038454"/>
    </source>
</evidence>
<dbReference type="Pfam" id="PF01590">
    <property type="entry name" value="GAF"/>
    <property type="match status" value="1"/>
</dbReference>
<dbReference type="Gene3D" id="3.30.450.40">
    <property type="match status" value="1"/>
</dbReference>
<proteinExistence type="inferred from homology"/>
<reference evidence="4 5" key="1">
    <citation type="journal article" date="2024" name="Nat. Commun.">
        <title>Phylogenomics reveals the evolutionary origins of lichenization in chlorophyte algae.</title>
        <authorList>
            <person name="Puginier C."/>
            <person name="Libourel C."/>
            <person name="Otte J."/>
            <person name="Skaloud P."/>
            <person name="Haon M."/>
            <person name="Grisel S."/>
            <person name="Petersen M."/>
            <person name="Berrin J.G."/>
            <person name="Delaux P.M."/>
            <person name="Dal Grande F."/>
            <person name="Keller J."/>
        </authorList>
    </citation>
    <scope>NUCLEOTIDE SEQUENCE [LARGE SCALE GENOMIC DNA]</scope>
    <source>
        <strain evidence="4 5">SAG 216-7</strain>
    </source>
</reference>
<protein>
    <recommendedName>
        <fullName evidence="3">GAF domain-containing protein</fullName>
    </recommendedName>
</protein>
<dbReference type="PANTHER" id="PTHR21021:SF15">
    <property type="entry name" value="FREE METHIONINE-R-SULFOXIDE REDUCTASE"/>
    <property type="match status" value="1"/>
</dbReference>
<gene>
    <name evidence="4" type="ORF">WJX75_004277</name>
</gene>
<feature type="domain" description="GAF" evidence="3">
    <location>
        <begin position="53"/>
        <end position="153"/>
    </location>
</feature>
<dbReference type="InterPro" id="IPR003018">
    <property type="entry name" value="GAF"/>
</dbReference>
<evidence type="ECO:0000313" key="4">
    <source>
        <dbReference type="EMBL" id="KAK9902733.1"/>
    </source>
</evidence>
<keyword evidence="1" id="KW-0675">Receptor</keyword>
<dbReference type="Proteomes" id="UP001491310">
    <property type="component" value="Unassembled WGS sequence"/>
</dbReference>